<feature type="region of interest" description="Disordered" evidence="1">
    <location>
        <begin position="158"/>
        <end position="193"/>
    </location>
</feature>
<dbReference type="Pfam" id="PF09534">
    <property type="entry name" value="Trp_oprn_chp"/>
    <property type="match status" value="1"/>
</dbReference>
<comment type="caution">
    <text evidence="3">The sequence shown here is derived from an EMBL/GenBank/DDBJ whole genome shotgun (WGS) entry which is preliminary data.</text>
</comment>
<evidence type="ECO:0000256" key="2">
    <source>
        <dbReference type="SAM" id="Phobius"/>
    </source>
</evidence>
<gene>
    <name evidence="3" type="ORF">Bequi_08415</name>
</gene>
<evidence type="ECO:0000256" key="1">
    <source>
        <dbReference type="SAM" id="MobiDB-lite"/>
    </source>
</evidence>
<keyword evidence="2" id="KW-0812">Transmembrane</keyword>
<dbReference type="InterPro" id="IPR019051">
    <property type="entry name" value="Trp_biosyn_TM_oprn/chp"/>
</dbReference>
<name>A0ABT0R1S6_9MICO</name>
<keyword evidence="2" id="KW-1133">Transmembrane helix</keyword>
<feature type="compositionally biased region" description="Basic and acidic residues" evidence="1">
    <location>
        <begin position="184"/>
        <end position="193"/>
    </location>
</feature>
<dbReference type="EMBL" id="JAKNCJ010000003">
    <property type="protein sequence ID" value="MCL6423408.1"/>
    <property type="molecule type" value="Genomic_DNA"/>
</dbReference>
<dbReference type="RefSeq" id="WP_249737487.1">
    <property type="nucleotide sequence ID" value="NZ_JAKNCJ010000003.1"/>
</dbReference>
<organism evidence="3 4">
    <name type="scientific">Brachybacterium equifaecis</name>
    <dbReference type="NCBI Taxonomy" id="2910770"/>
    <lineage>
        <taxon>Bacteria</taxon>
        <taxon>Bacillati</taxon>
        <taxon>Actinomycetota</taxon>
        <taxon>Actinomycetes</taxon>
        <taxon>Micrococcales</taxon>
        <taxon>Dermabacteraceae</taxon>
        <taxon>Brachybacterium</taxon>
    </lineage>
</organism>
<evidence type="ECO:0000313" key="3">
    <source>
        <dbReference type="EMBL" id="MCL6423408.1"/>
    </source>
</evidence>
<feature type="transmembrane region" description="Helical" evidence="2">
    <location>
        <begin position="44"/>
        <end position="64"/>
    </location>
</feature>
<feature type="transmembrane region" description="Helical" evidence="2">
    <location>
        <begin position="123"/>
        <end position="144"/>
    </location>
</feature>
<proteinExistence type="predicted"/>
<sequence>MTRRAAVLGGIVCAIILAALSRATWARAQGADLAGAMRTVEVPGSQAAPAVVALALAAGAAALATTLAARWVHLLTGPVLVVTGLGAAASALLFRSDPSSGARGALLAETGVLGGDMQASATLWPLAVLAPAAGLVLIGALVLLRGRTWSAAARTRSRYARATEPVPEHADPQEDPAAVWDALSRGEDPSRRR</sequence>
<keyword evidence="4" id="KW-1185">Reference proteome</keyword>
<dbReference type="Proteomes" id="UP001203761">
    <property type="component" value="Unassembled WGS sequence"/>
</dbReference>
<feature type="transmembrane region" description="Helical" evidence="2">
    <location>
        <begin position="71"/>
        <end position="94"/>
    </location>
</feature>
<protein>
    <submittedName>
        <fullName evidence="3">Trp biosynthesis-associated membrane protein</fullName>
    </submittedName>
</protein>
<accession>A0ABT0R1S6</accession>
<evidence type="ECO:0000313" key="4">
    <source>
        <dbReference type="Proteomes" id="UP001203761"/>
    </source>
</evidence>
<reference evidence="3" key="1">
    <citation type="submission" date="2022-02" db="EMBL/GenBank/DDBJ databases">
        <authorList>
            <person name="Lee M."/>
            <person name="Kim S.-J."/>
            <person name="Jung M.-Y."/>
        </authorList>
    </citation>
    <scope>NUCLEOTIDE SEQUENCE</scope>
    <source>
        <strain evidence="3">JHP9</strain>
    </source>
</reference>
<keyword evidence="2" id="KW-0472">Membrane</keyword>